<gene>
    <name evidence="3" type="ORF">AC579_6974</name>
</gene>
<keyword evidence="4" id="KW-1185">Reference proteome</keyword>
<evidence type="ECO:0000256" key="2">
    <source>
        <dbReference type="SAM" id="MobiDB-lite"/>
    </source>
</evidence>
<dbReference type="EMBL" id="LFZO01000185">
    <property type="protein sequence ID" value="KXT11713.1"/>
    <property type="molecule type" value="Genomic_DNA"/>
</dbReference>
<protein>
    <recommendedName>
        <fullName evidence="5">SWI5-dependent HO expression protein 3</fullName>
    </recommendedName>
</protein>
<dbReference type="STRING" id="113226.A0A139IAF9"/>
<feature type="coiled-coil region" evidence="1">
    <location>
        <begin position="202"/>
        <end position="292"/>
    </location>
</feature>
<accession>A0A139IAF9</accession>
<feature type="compositionally biased region" description="Polar residues" evidence="2">
    <location>
        <begin position="141"/>
        <end position="187"/>
    </location>
</feature>
<evidence type="ECO:0000256" key="1">
    <source>
        <dbReference type="SAM" id="Coils"/>
    </source>
</evidence>
<organism evidence="3 4">
    <name type="scientific">Pseudocercospora musae</name>
    <dbReference type="NCBI Taxonomy" id="113226"/>
    <lineage>
        <taxon>Eukaryota</taxon>
        <taxon>Fungi</taxon>
        <taxon>Dikarya</taxon>
        <taxon>Ascomycota</taxon>
        <taxon>Pezizomycotina</taxon>
        <taxon>Dothideomycetes</taxon>
        <taxon>Dothideomycetidae</taxon>
        <taxon>Mycosphaerellales</taxon>
        <taxon>Mycosphaerellaceae</taxon>
        <taxon>Pseudocercospora</taxon>
    </lineage>
</organism>
<dbReference type="Proteomes" id="UP000073492">
    <property type="component" value="Unassembled WGS sequence"/>
</dbReference>
<proteinExistence type="predicted"/>
<dbReference type="OrthoDB" id="3918393at2759"/>
<reference evidence="3 4" key="1">
    <citation type="submission" date="2015-07" db="EMBL/GenBank/DDBJ databases">
        <title>Comparative genomics of the Sigatoka disease complex on banana suggests a link between parallel evolutionary changes in Pseudocercospora fijiensis and Pseudocercospora eumusae and increased virulence on the banana host.</title>
        <authorList>
            <person name="Chang T.-C."/>
            <person name="Salvucci A."/>
            <person name="Crous P.W."/>
            <person name="Stergiopoulos I."/>
        </authorList>
    </citation>
    <scope>NUCLEOTIDE SEQUENCE [LARGE SCALE GENOMIC DNA]</scope>
    <source>
        <strain evidence="3 4">CBS 116634</strain>
    </source>
</reference>
<evidence type="ECO:0000313" key="3">
    <source>
        <dbReference type="EMBL" id="KXT11713.1"/>
    </source>
</evidence>
<feature type="compositionally biased region" description="Polar residues" evidence="2">
    <location>
        <begin position="1"/>
        <end position="16"/>
    </location>
</feature>
<evidence type="ECO:0008006" key="5">
    <source>
        <dbReference type="Google" id="ProtNLM"/>
    </source>
</evidence>
<feature type="compositionally biased region" description="Low complexity" evidence="2">
    <location>
        <begin position="111"/>
        <end position="125"/>
    </location>
</feature>
<sequence>MGADTFSSRLTASLCTASPKHGDARRDMKKVHTREHQVSVPSPRKDIVLAVKHIDTNHLRDLVVKSRSLASLRQSPNKKYHEFDLPSSPVSPTSPTLPELAMNGGSLFGASPNNSSSPTPVNNNSYLTPVQNGASRRIGSSDYTKLPSSASNGASSPETNGQYISNGEVQHTPSTLPPTTDQAQWSSAVGHATTGGKSGRVIEKLMSDNDRLKRELREQITRAEELQRNMDMYKPRIEALESENENLSHARSVDHALLGRRDRQLADAKEELAAEKERREKVEQLAQKISGERDIAIHDKDREVSEHKERRLQVETENDVLKTTIKQTKKMYDSRVSAQKHRIEKELEPEVKRLQKVLEEDQATMLKLNVVHEQQHQEIERGKALQAEMVAKWEEISRAREERLQLVESERREETERSRKLSVEMDKVVNDMRWVMNVKRNTNLDESEIEAVEKE</sequence>
<feature type="region of interest" description="Disordered" evidence="2">
    <location>
        <begin position="72"/>
        <end position="200"/>
    </location>
</feature>
<feature type="compositionally biased region" description="Low complexity" evidence="2">
    <location>
        <begin position="85"/>
        <end position="98"/>
    </location>
</feature>
<keyword evidence="1" id="KW-0175">Coiled coil</keyword>
<feature type="region of interest" description="Disordered" evidence="2">
    <location>
        <begin position="1"/>
        <end position="39"/>
    </location>
</feature>
<dbReference type="AlphaFoldDB" id="A0A139IAF9"/>
<evidence type="ECO:0000313" key="4">
    <source>
        <dbReference type="Proteomes" id="UP000073492"/>
    </source>
</evidence>
<name>A0A139IAF9_9PEZI</name>
<comment type="caution">
    <text evidence="3">The sequence shown here is derived from an EMBL/GenBank/DDBJ whole genome shotgun (WGS) entry which is preliminary data.</text>
</comment>